<proteinExistence type="inferred from homology"/>
<evidence type="ECO:0000256" key="5">
    <source>
        <dbReference type="PROSITE-ProRule" id="PRU00284"/>
    </source>
</evidence>
<dbReference type="PANTHER" id="PTHR43531:SF14">
    <property type="entry name" value="METHYL-ACCEPTING CHEMOTAXIS PROTEIN I-RELATED"/>
    <property type="match status" value="1"/>
</dbReference>
<dbReference type="PROSITE" id="PS50885">
    <property type="entry name" value="HAMP"/>
    <property type="match status" value="2"/>
</dbReference>
<comment type="subcellular location">
    <subcellularLocation>
        <location evidence="1">Membrane</location>
    </subcellularLocation>
</comment>
<dbReference type="InterPro" id="IPR004090">
    <property type="entry name" value="Chemotax_Me-accpt_rcpt"/>
</dbReference>
<dbReference type="SMART" id="SM00304">
    <property type="entry name" value="HAMP"/>
    <property type="match status" value="3"/>
</dbReference>
<dbReference type="GO" id="GO:0007165">
    <property type="term" value="P:signal transduction"/>
    <property type="evidence" value="ECO:0007669"/>
    <property type="project" value="UniProtKB-KW"/>
</dbReference>
<keyword evidence="3 5" id="KW-0807">Transducer</keyword>
<dbReference type="Pfam" id="PF18947">
    <property type="entry name" value="HAMP_2"/>
    <property type="match status" value="1"/>
</dbReference>
<dbReference type="PRINTS" id="PR00260">
    <property type="entry name" value="CHEMTRNSDUCR"/>
</dbReference>
<dbReference type="GO" id="GO:0004888">
    <property type="term" value="F:transmembrane signaling receptor activity"/>
    <property type="evidence" value="ECO:0007669"/>
    <property type="project" value="InterPro"/>
</dbReference>
<keyword evidence="6" id="KW-0175">Coiled coil</keyword>
<evidence type="ECO:0000256" key="3">
    <source>
        <dbReference type="ARBA" id="ARBA00023224"/>
    </source>
</evidence>
<dbReference type="SMART" id="SM00283">
    <property type="entry name" value="MA"/>
    <property type="match status" value="1"/>
</dbReference>
<dbReference type="SUPFAM" id="SSF158472">
    <property type="entry name" value="HAMP domain-like"/>
    <property type="match status" value="1"/>
</dbReference>
<dbReference type="Pfam" id="PF00015">
    <property type="entry name" value="MCPsignal"/>
    <property type="match status" value="1"/>
</dbReference>
<evidence type="ECO:0008006" key="11">
    <source>
        <dbReference type="Google" id="ProtNLM"/>
    </source>
</evidence>
<dbReference type="InterPro" id="IPR004089">
    <property type="entry name" value="MCPsignal_dom"/>
</dbReference>
<dbReference type="EMBL" id="LR828261">
    <property type="protein sequence ID" value="CAD0302254.1"/>
    <property type="molecule type" value="Genomic_DNA"/>
</dbReference>
<dbReference type="InterPro" id="IPR003660">
    <property type="entry name" value="HAMP_dom"/>
</dbReference>
<organism evidence="10">
    <name type="scientific">Xanthomonas hortorum pv. pelargonii</name>
    <dbReference type="NCBI Taxonomy" id="453602"/>
    <lineage>
        <taxon>Bacteria</taxon>
        <taxon>Pseudomonadati</taxon>
        <taxon>Pseudomonadota</taxon>
        <taxon>Gammaproteobacteria</taxon>
        <taxon>Lysobacterales</taxon>
        <taxon>Lysobacteraceae</taxon>
        <taxon>Xanthomonas</taxon>
    </lineage>
</organism>
<gene>
    <name evidence="10" type="ORF">CFBP2533_03530</name>
</gene>
<evidence type="ECO:0000256" key="2">
    <source>
        <dbReference type="ARBA" id="ARBA00022481"/>
    </source>
</evidence>
<evidence type="ECO:0000259" key="8">
    <source>
        <dbReference type="PROSITE" id="PS50111"/>
    </source>
</evidence>
<sequence>MSAATPKFVSLQSKLLGALALGLAVILLCALGGLGTAWLSLSGKVPPEVAQASSSEEISRDFRLQVQEWKNVLIRSRDPAQLDKHLSAFRKDGTKVQAGTEALVKATQDPQARALAQDFAKAHLALQSNYEAALGKFAQAGYDTQVGDQLVKGMDRAPSQTLEALVTRSKTLADAAVLASSQAAQHKLVLSAVATMFAALCLVVVLGWWIRRSIVRPIETVARAARSVAAGDLSARAVVSNRDEIGLLGQAMCQVVTTLTDVSTAQADMAQRHEAGQMSYRMDAHAFPGAYGRMVDDTNGLIGAQVELIGGMLQVMQRYAVGDMSVDMPRLPGEKAQITEAMDATKRNLAAINGEIRGLVEAAAAGDFATRGNAEAYQFEFRGMVTGLNGLMQNVDQNLAELSQLLKAIAEGDLTARMHGNQQGVFARMRDDANATVQRLTDIVGDITVAAQTIRTASAEIAAGNNDLAQRTEQQAANLEETAASMEELTSTVRQNSDTAQQASRGAQAAAEIAGRGGEMVASVVDTMGEIEVSSKKIAEIISVIDGIAFQTNILALNAAVEAARAGEQGRGFAVVASEVRALAQRSAGAAKEVKQLIDASVASVERGSARVDQAGQTMQQIVQSVQQVTTLIAEISAASREQSSGIEQVARTVNDMDETTQRNAALVEEASAAARAMEEQAVELSEAVSVFRLDARRPRLGAAA</sequence>
<feature type="domain" description="Methyl-accepting transducer" evidence="8">
    <location>
        <begin position="450"/>
        <end position="679"/>
    </location>
</feature>
<dbReference type="FunFam" id="1.10.287.950:FF:000001">
    <property type="entry name" value="Methyl-accepting chemotaxis sensory transducer"/>
    <property type="match status" value="1"/>
</dbReference>
<dbReference type="CDD" id="cd11386">
    <property type="entry name" value="MCP_signal"/>
    <property type="match status" value="1"/>
</dbReference>
<keyword evidence="7" id="KW-0472">Membrane</keyword>
<reference evidence="10" key="1">
    <citation type="submission" date="2020-07" db="EMBL/GenBank/DDBJ databases">
        <authorList>
            <person name="Pothier F. J."/>
        </authorList>
    </citation>
    <scope>NUCLEOTIDE SEQUENCE</scope>
    <source>
        <strain evidence="10">CFBP 2533</strain>
    </source>
</reference>
<keyword evidence="7" id="KW-1133">Transmembrane helix</keyword>
<evidence type="ECO:0000259" key="9">
    <source>
        <dbReference type="PROSITE" id="PS50885"/>
    </source>
</evidence>
<evidence type="ECO:0000256" key="6">
    <source>
        <dbReference type="SAM" id="Coils"/>
    </source>
</evidence>
<dbReference type="SUPFAM" id="SSF58104">
    <property type="entry name" value="Methyl-accepting chemotaxis protein (MCP) signaling domain"/>
    <property type="match status" value="1"/>
</dbReference>
<name>A0A6V7BJ23_9XANT</name>
<protein>
    <recommendedName>
        <fullName evidence="11">Methyl-accepting chemotaxis protein I</fullName>
    </recommendedName>
</protein>
<evidence type="ECO:0000256" key="1">
    <source>
        <dbReference type="ARBA" id="ARBA00004370"/>
    </source>
</evidence>
<dbReference type="InterPro" id="IPR051310">
    <property type="entry name" value="MCP_chemotaxis"/>
</dbReference>
<dbReference type="GO" id="GO:0006935">
    <property type="term" value="P:chemotaxis"/>
    <property type="evidence" value="ECO:0007669"/>
    <property type="project" value="UniProtKB-KW"/>
</dbReference>
<dbReference type="RefSeq" id="WP_168958564.1">
    <property type="nucleotide sequence ID" value="NZ_CP098604.1"/>
</dbReference>
<dbReference type="AlphaFoldDB" id="A0A6V7BJ23"/>
<comment type="similarity">
    <text evidence="4">Belongs to the methyl-accepting chemotaxis (MCP) protein family.</text>
</comment>
<keyword evidence="7" id="KW-0812">Transmembrane</keyword>
<evidence type="ECO:0000256" key="4">
    <source>
        <dbReference type="ARBA" id="ARBA00029447"/>
    </source>
</evidence>
<dbReference type="GO" id="GO:0005886">
    <property type="term" value="C:plasma membrane"/>
    <property type="evidence" value="ECO:0007669"/>
    <property type="project" value="TreeGrafter"/>
</dbReference>
<dbReference type="EMBL" id="LR828261">
    <property type="protein sequence ID" value="CAD0302249.1"/>
    <property type="molecule type" value="Genomic_DNA"/>
</dbReference>
<accession>A0A6V7BJ23</accession>
<evidence type="ECO:0000313" key="10">
    <source>
        <dbReference type="EMBL" id="CAD0302254.1"/>
    </source>
</evidence>
<dbReference type="FunFam" id="1.20.120.1530:FF:000005">
    <property type="entry name" value="Methyl-accepting chemotaxis protein"/>
    <property type="match status" value="1"/>
</dbReference>
<keyword evidence="2" id="KW-0488">Methylation</keyword>
<dbReference type="PANTHER" id="PTHR43531">
    <property type="entry name" value="PROTEIN ICFG"/>
    <property type="match status" value="1"/>
</dbReference>
<feature type="coiled-coil region" evidence="6">
    <location>
        <begin position="462"/>
        <end position="489"/>
    </location>
</feature>
<dbReference type="Gene3D" id="1.20.120.1530">
    <property type="match status" value="2"/>
</dbReference>
<evidence type="ECO:0000256" key="7">
    <source>
        <dbReference type="SAM" id="Phobius"/>
    </source>
</evidence>
<feature type="domain" description="HAMP" evidence="9">
    <location>
        <begin position="393"/>
        <end position="445"/>
    </location>
</feature>
<dbReference type="PROSITE" id="PS50111">
    <property type="entry name" value="CHEMOTAXIS_TRANSDUC_2"/>
    <property type="match status" value="1"/>
</dbReference>
<dbReference type="Pfam" id="PF18575">
    <property type="entry name" value="HAMP_N3"/>
    <property type="match status" value="1"/>
</dbReference>
<feature type="domain" description="HAMP" evidence="9">
    <location>
        <begin position="212"/>
        <end position="264"/>
    </location>
</feature>
<dbReference type="InterPro" id="IPR041395">
    <property type="entry name" value="McpB_HAMP_3rd"/>
</dbReference>
<dbReference type="Gene3D" id="1.10.287.950">
    <property type="entry name" value="Methyl-accepting chemotaxis protein"/>
    <property type="match status" value="1"/>
</dbReference>
<dbReference type="Pfam" id="PF00672">
    <property type="entry name" value="HAMP"/>
    <property type="match status" value="1"/>
</dbReference>
<feature type="transmembrane region" description="Helical" evidence="7">
    <location>
        <begin position="188"/>
        <end position="210"/>
    </location>
</feature>